<comment type="caution">
    <text evidence="5">The sequence shown here is derived from an EMBL/GenBank/DDBJ whole genome shotgun (WGS) entry which is preliminary data.</text>
</comment>
<comment type="similarity">
    <text evidence="1 3">Belongs to the tektin family.</text>
</comment>
<proteinExistence type="inferred from homology"/>
<organism evidence="5 6">
    <name type="scientific">Mugilogobius chulae</name>
    <name type="common">yellowstripe goby</name>
    <dbReference type="NCBI Taxonomy" id="88201"/>
    <lineage>
        <taxon>Eukaryota</taxon>
        <taxon>Metazoa</taxon>
        <taxon>Chordata</taxon>
        <taxon>Craniata</taxon>
        <taxon>Vertebrata</taxon>
        <taxon>Euteleostomi</taxon>
        <taxon>Actinopterygii</taxon>
        <taxon>Neopterygii</taxon>
        <taxon>Teleostei</taxon>
        <taxon>Neoteleostei</taxon>
        <taxon>Acanthomorphata</taxon>
        <taxon>Gobiaria</taxon>
        <taxon>Gobiiformes</taxon>
        <taxon>Gobioidei</taxon>
        <taxon>Gobiidae</taxon>
        <taxon>Gobionellinae</taxon>
        <taxon>Mugilogobius</taxon>
    </lineage>
</organism>
<keyword evidence="6" id="KW-1185">Reference proteome</keyword>
<evidence type="ECO:0000256" key="3">
    <source>
        <dbReference type="RuleBase" id="RU367040"/>
    </source>
</evidence>
<dbReference type="PANTHER" id="PTHR19960:SF7">
    <property type="entry name" value="TEKTIN"/>
    <property type="match status" value="1"/>
</dbReference>
<feature type="coiled-coil region" evidence="4">
    <location>
        <begin position="124"/>
        <end position="154"/>
    </location>
</feature>
<gene>
    <name evidence="5" type="ORF">WMY93_022336</name>
</gene>
<keyword evidence="3" id="KW-0282">Flagellum</keyword>
<keyword evidence="3" id="KW-0969">Cilium</keyword>
<dbReference type="Pfam" id="PF03148">
    <property type="entry name" value="Tektin"/>
    <property type="match status" value="1"/>
</dbReference>
<keyword evidence="4" id="KW-0175">Coiled coil</keyword>
<reference evidence="6" key="1">
    <citation type="submission" date="2024-04" db="EMBL/GenBank/DDBJ databases">
        <title>Salinicola lusitanus LLJ914,a marine bacterium isolated from the Okinawa Trough.</title>
        <authorList>
            <person name="Li J."/>
        </authorList>
    </citation>
    <scope>NUCLEOTIDE SEQUENCE [LARGE SCALE GENOMIC DNA]</scope>
</reference>
<protein>
    <recommendedName>
        <fullName evidence="3">Tektin</fullName>
    </recommendedName>
</protein>
<keyword evidence="2" id="KW-0963">Cytoplasm</keyword>
<evidence type="ECO:0000256" key="1">
    <source>
        <dbReference type="ARBA" id="ARBA00007209"/>
    </source>
</evidence>
<dbReference type="Proteomes" id="UP001460270">
    <property type="component" value="Unassembled WGS sequence"/>
</dbReference>
<name>A0AAW0NCH1_9GOBI</name>
<feature type="coiled-coil region" evidence="4">
    <location>
        <begin position="318"/>
        <end position="359"/>
    </location>
</feature>
<dbReference type="InterPro" id="IPR000435">
    <property type="entry name" value="Tektins"/>
</dbReference>
<accession>A0AAW0NCH1</accession>
<evidence type="ECO:0000313" key="5">
    <source>
        <dbReference type="EMBL" id="KAK7893184.1"/>
    </source>
</evidence>
<comment type="subcellular location">
    <subcellularLocation>
        <location evidence="3">Cytoplasm</location>
        <location evidence="3">Cytoskeleton</location>
        <location evidence="3">Cilium axoneme</location>
    </subcellularLocation>
</comment>
<dbReference type="AlphaFoldDB" id="A0AAW0NCH1"/>
<dbReference type="InterPro" id="IPR048256">
    <property type="entry name" value="Tektin-like"/>
</dbReference>
<dbReference type="GO" id="GO:0015630">
    <property type="term" value="C:microtubule cytoskeleton"/>
    <property type="evidence" value="ECO:0007669"/>
    <property type="project" value="UniProtKB-UniRule"/>
</dbReference>
<keyword evidence="3" id="KW-0966">Cell projection</keyword>
<dbReference type="GO" id="GO:0005930">
    <property type="term" value="C:axoneme"/>
    <property type="evidence" value="ECO:0007669"/>
    <property type="project" value="UniProtKB-SubCell"/>
</dbReference>
<evidence type="ECO:0000256" key="4">
    <source>
        <dbReference type="SAM" id="Coils"/>
    </source>
</evidence>
<dbReference type="EMBL" id="JBBPFD010000016">
    <property type="protein sequence ID" value="KAK7893184.1"/>
    <property type="molecule type" value="Genomic_DNA"/>
</dbReference>
<evidence type="ECO:0000256" key="2">
    <source>
        <dbReference type="ARBA" id="ARBA00022490"/>
    </source>
</evidence>
<dbReference type="PANTHER" id="PTHR19960">
    <property type="entry name" value="TEKTIN"/>
    <property type="match status" value="1"/>
</dbReference>
<evidence type="ECO:0000313" key="6">
    <source>
        <dbReference type="Proteomes" id="UP001460270"/>
    </source>
</evidence>
<dbReference type="GO" id="GO:0005634">
    <property type="term" value="C:nucleus"/>
    <property type="evidence" value="ECO:0007669"/>
    <property type="project" value="TreeGrafter"/>
</dbReference>
<sequence>MLGVSTDPTYGRYGRIPLRMVLANTGLWCVPMVSAEDLVAAEPVMEMKACPVHSVEHLQHLNHCMSAAQNPLTMAPIMNVMDEIACALDVDLSALPSDIRGTSRQLASRHVELGKWQSQTALSISRVEREIDALEKLKHDIEELLEERQTYAKFITECVKFKEDFEQFSREDVYSELRSEQQLINEIISTLRNHLFLLHGQIDSLKDIHKHLVTDFEDKSHAIKLTANCITHSNPQQCPKNGSKKWHITYDEWKTECGKLQNTSDSLVAKSSDLRGNVQFTLTNIKNACARQRANTSKTMRKRIHDLKKKEVQMRWKLQQAVSEMEDLTKTAQKVLAQIRNCEARRNENASNLDALNQRERNELCLDQAHNSLTLEKCDLNQIVTGLERMKRHVYAKMEVARSRIPVLQRELDAQLSAVQAELKCQDIYLNILPVHEASVGPMNDVTGPVNFLERLQPSHQ</sequence>
<dbReference type="GO" id="GO:0060271">
    <property type="term" value="P:cilium assembly"/>
    <property type="evidence" value="ECO:0007669"/>
    <property type="project" value="UniProtKB-UniRule"/>
</dbReference>
<dbReference type="GO" id="GO:0060294">
    <property type="term" value="P:cilium movement involved in cell motility"/>
    <property type="evidence" value="ECO:0007669"/>
    <property type="project" value="UniProtKB-UniRule"/>
</dbReference>